<dbReference type="Gene3D" id="3.80.10.10">
    <property type="entry name" value="Ribonuclease Inhibitor"/>
    <property type="match status" value="1"/>
</dbReference>
<keyword evidence="3" id="KW-1185">Reference proteome</keyword>
<proteinExistence type="predicted"/>
<feature type="compositionally biased region" description="Basic and acidic residues" evidence="1">
    <location>
        <begin position="638"/>
        <end position="651"/>
    </location>
</feature>
<feature type="region of interest" description="Disordered" evidence="1">
    <location>
        <begin position="196"/>
        <end position="230"/>
    </location>
</feature>
<gene>
    <name evidence="2" type="ORF">SI65_00530</name>
</gene>
<evidence type="ECO:0000313" key="3">
    <source>
        <dbReference type="Proteomes" id="UP000094569"/>
    </source>
</evidence>
<dbReference type="Proteomes" id="UP000094569">
    <property type="component" value="Unassembled WGS sequence"/>
</dbReference>
<organism evidence="2 3">
    <name type="scientific">Aspergillus cristatus</name>
    <name type="common">Chinese Fuzhuan brick tea-fermentation fungus</name>
    <name type="synonym">Eurotium cristatum</name>
    <dbReference type="NCBI Taxonomy" id="573508"/>
    <lineage>
        <taxon>Eukaryota</taxon>
        <taxon>Fungi</taxon>
        <taxon>Dikarya</taxon>
        <taxon>Ascomycota</taxon>
        <taxon>Pezizomycotina</taxon>
        <taxon>Eurotiomycetes</taxon>
        <taxon>Eurotiomycetidae</taxon>
        <taxon>Eurotiales</taxon>
        <taxon>Aspergillaceae</taxon>
        <taxon>Aspergillus</taxon>
        <taxon>Aspergillus subgen. Aspergillus</taxon>
    </lineage>
</organism>
<reference evidence="2 3" key="1">
    <citation type="journal article" date="2016" name="BMC Genomics">
        <title>Comparative genomic and transcriptomic analyses of the Fuzhuan brick tea-fermentation fungus Aspergillus cristatus.</title>
        <authorList>
            <person name="Ge Y."/>
            <person name="Wang Y."/>
            <person name="Liu Y."/>
            <person name="Tan Y."/>
            <person name="Ren X."/>
            <person name="Zhang X."/>
            <person name="Hyde K.D."/>
            <person name="Liu Y."/>
            <person name="Liu Z."/>
        </authorList>
    </citation>
    <scope>NUCLEOTIDE SEQUENCE [LARGE SCALE GENOMIC DNA]</scope>
    <source>
        <strain evidence="2 3">GZAAS20.1005</strain>
    </source>
</reference>
<feature type="compositionally biased region" description="Basic residues" evidence="1">
    <location>
        <begin position="204"/>
        <end position="213"/>
    </location>
</feature>
<accession>A0A1E3BQ86</accession>
<feature type="compositionally biased region" description="Polar residues" evidence="1">
    <location>
        <begin position="215"/>
        <end position="230"/>
    </location>
</feature>
<dbReference type="PROSITE" id="PS51450">
    <property type="entry name" value="LRR"/>
    <property type="match status" value="1"/>
</dbReference>
<protein>
    <recommendedName>
        <fullName evidence="4">Leucine rich repeat protein</fullName>
    </recommendedName>
</protein>
<comment type="caution">
    <text evidence="2">The sequence shown here is derived from an EMBL/GenBank/DDBJ whole genome shotgun (WGS) entry which is preliminary data.</text>
</comment>
<dbReference type="OrthoDB" id="9876299at2759"/>
<feature type="region of interest" description="Disordered" evidence="1">
    <location>
        <begin position="570"/>
        <end position="660"/>
    </location>
</feature>
<sequence length="734" mass="81230">MGKLNYSARKIDGVKAAQVVVRDLKKRITPGSGARNTSRDPILELDVSDKNLTDTGFAEVIDTLLECMKYRDTEHPDGAAKLTELHLSGNQLTIVSLEKLGEVVELSAGDLRELDISRNAIDIRGDDDQGKGIWLEFLKAFAGCYVLKKLDLGMNRLGIAGVELLSRVYTRSDLDFFEEEDEEEIVVEEMAALDVNEKENDRGRSKKSPKGKAKQNGTVATSGPSTTKTVSPADLKRYACTRGLRSVPYIILSNISLTTGAAIHLTSMILAHRDPEQLLPYLPPGKMPPLPDADGRCNGLIWLPNDGLSDLGHKMLDSAETLRQFASEMLPEEDQAHREGKLPRDLEGVNLMDFMEQRRQHTKLNVEYTRIIKRARIEALRMEGVHAAELWGAALQMITTARTLLMDGSKRDAEEQSESENEQENVPPALSVPEPVPTQNGELVSTSAFSNHTSISMSRFTLHTPAQTQPVTPSNSVLGSNSSRRYAPLDYCAIEHEHLLPSYPIHTPQTLPGAYPSYDHAFTTGSVGGPWSLDPVSGILYDERGRPANLHSQEYIQTSNYEAYVYSASVDPEPTPKGPFQPGGATFDVNFPALGNTAANKGPASGPEPIEPPVKEKIPVTPPQPQRSQQQRHQRQKSRAEHTNRTNEKRTSVQGQEKPRNLFHRLPLRVNCQIIARRAGAEGILSLAQQERLVKYATDWNSIAAEMRAQGAEEHQQIWKILDSVNCFTYSSLS</sequence>
<evidence type="ECO:0000256" key="1">
    <source>
        <dbReference type="SAM" id="MobiDB-lite"/>
    </source>
</evidence>
<dbReference type="InterPro" id="IPR032675">
    <property type="entry name" value="LRR_dom_sf"/>
</dbReference>
<evidence type="ECO:0000313" key="2">
    <source>
        <dbReference type="EMBL" id="ODM22941.1"/>
    </source>
</evidence>
<feature type="region of interest" description="Disordered" evidence="1">
    <location>
        <begin position="408"/>
        <end position="442"/>
    </location>
</feature>
<dbReference type="VEuPathDB" id="FungiDB:SI65_00530"/>
<name>A0A1E3BQ86_ASPCR</name>
<dbReference type="EMBL" id="JXNT01000001">
    <property type="protein sequence ID" value="ODM22941.1"/>
    <property type="molecule type" value="Genomic_DNA"/>
</dbReference>
<evidence type="ECO:0008006" key="4">
    <source>
        <dbReference type="Google" id="ProtNLM"/>
    </source>
</evidence>
<dbReference type="InterPro" id="IPR001611">
    <property type="entry name" value="Leu-rich_rpt"/>
</dbReference>
<dbReference type="SUPFAM" id="SSF52047">
    <property type="entry name" value="RNI-like"/>
    <property type="match status" value="1"/>
</dbReference>
<dbReference type="AlphaFoldDB" id="A0A1E3BQ86"/>